<gene>
    <name evidence="3" type="ORF">GPUH_LOCUS24576</name>
</gene>
<protein>
    <submittedName>
        <fullName evidence="3 5">Uncharacterized protein</fullName>
    </submittedName>
</protein>
<feature type="chain" id="PRO_5043139290" evidence="2">
    <location>
        <begin position="19"/>
        <end position="110"/>
    </location>
</feature>
<reference evidence="3 4" key="2">
    <citation type="submission" date="2018-11" db="EMBL/GenBank/DDBJ databases">
        <authorList>
            <consortium name="Pathogen Informatics"/>
        </authorList>
    </citation>
    <scope>NUCLEOTIDE SEQUENCE [LARGE SCALE GENOMIC DNA]</scope>
</reference>
<dbReference type="Proteomes" id="UP000271098">
    <property type="component" value="Unassembled WGS sequence"/>
</dbReference>
<dbReference type="EMBL" id="UYRT01101627">
    <property type="protein sequence ID" value="VDN43024.1"/>
    <property type="molecule type" value="Genomic_DNA"/>
</dbReference>
<keyword evidence="1" id="KW-0812">Transmembrane</keyword>
<dbReference type="WBParaSite" id="GPUH_0002460501-mRNA-1">
    <property type="protein sequence ID" value="GPUH_0002460501-mRNA-1"/>
    <property type="gene ID" value="GPUH_0002460501"/>
</dbReference>
<keyword evidence="1" id="KW-0472">Membrane</keyword>
<keyword evidence="2" id="KW-0732">Signal</keyword>
<sequence>MFTCFYALILIIIGLVLELSHLLNDDVELIRTGQARDMIFSIYMYGGSLMFFSYCYAVLLNSRMSRSILDGVRRATERTLKLDATLNSEGKPVLKRTATLSSESARKARK</sequence>
<accession>A0A183EUD4</accession>
<feature type="transmembrane region" description="Helical" evidence="1">
    <location>
        <begin position="38"/>
        <end position="59"/>
    </location>
</feature>
<keyword evidence="4" id="KW-1185">Reference proteome</keyword>
<organism evidence="5">
    <name type="scientific">Gongylonema pulchrum</name>
    <dbReference type="NCBI Taxonomy" id="637853"/>
    <lineage>
        <taxon>Eukaryota</taxon>
        <taxon>Metazoa</taxon>
        <taxon>Ecdysozoa</taxon>
        <taxon>Nematoda</taxon>
        <taxon>Chromadorea</taxon>
        <taxon>Rhabditida</taxon>
        <taxon>Spirurina</taxon>
        <taxon>Spiruromorpha</taxon>
        <taxon>Spiruroidea</taxon>
        <taxon>Gongylonematidae</taxon>
        <taxon>Gongylonema</taxon>
    </lineage>
</organism>
<reference evidence="5" key="1">
    <citation type="submission" date="2016-06" db="UniProtKB">
        <authorList>
            <consortium name="WormBaseParasite"/>
        </authorList>
    </citation>
    <scope>IDENTIFICATION</scope>
</reference>
<feature type="signal peptide" evidence="2">
    <location>
        <begin position="1"/>
        <end position="18"/>
    </location>
</feature>
<keyword evidence="1" id="KW-1133">Transmembrane helix</keyword>
<evidence type="ECO:0000313" key="5">
    <source>
        <dbReference type="WBParaSite" id="GPUH_0002460501-mRNA-1"/>
    </source>
</evidence>
<evidence type="ECO:0000313" key="3">
    <source>
        <dbReference type="EMBL" id="VDN43024.1"/>
    </source>
</evidence>
<evidence type="ECO:0000256" key="2">
    <source>
        <dbReference type="SAM" id="SignalP"/>
    </source>
</evidence>
<dbReference type="AlphaFoldDB" id="A0A183EUD4"/>
<evidence type="ECO:0000256" key="1">
    <source>
        <dbReference type="SAM" id="Phobius"/>
    </source>
</evidence>
<proteinExistence type="predicted"/>
<evidence type="ECO:0000313" key="4">
    <source>
        <dbReference type="Proteomes" id="UP000271098"/>
    </source>
</evidence>
<name>A0A183EUD4_9BILA</name>